<dbReference type="EMBL" id="CP006986">
    <property type="protein sequence ID" value="AIC27894.1"/>
    <property type="molecule type" value="Genomic_DNA"/>
</dbReference>
<dbReference type="AlphaFoldDB" id="A0A060I2D6"/>
<evidence type="ECO:0000313" key="2">
    <source>
        <dbReference type="Proteomes" id="UP000027180"/>
    </source>
</evidence>
<protein>
    <submittedName>
        <fullName evidence="1">Uncharacterized protein</fullName>
    </submittedName>
</protein>
<organism evidence="1 2">
    <name type="scientific">Rhizobium etli bv. mimosae str. IE4771</name>
    <dbReference type="NCBI Taxonomy" id="1432050"/>
    <lineage>
        <taxon>Bacteria</taxon>
        <taxon>Pseudomonadati</taxon>
        <taxon>Pseudomonadota</taxon>
        <taxon>Alphaproteobacteria</taxon>
        <taxon>Hyphomicrobiales</taxon>
        <taxon>Rhizobiaceae</taxon>
        <taxon>Rhizobium/Agrobacterium group</taxon>
        <taxon>Rhizobium</taxon>
    </lineage>
</organism>
<dbReference type="KEGG" id="rei:IE4771_CH02796"/>
<sequence>MQHAVPWRYPVARSWNRGRRLGRRDNRERRTRFHPRCGMPCEAAEFGETPTPISVIPGFEPRTRAAGVGRVWMLGSRPLLSGLDFPFLNPYKTIGYWEIGIDFIVRDAGKTRIFCKIFASELSLTRMPSLAIIRLVAKVTSQNSKAAHLLRVSESSATVFAKPDSSGSRPSMTEGGVGISESQGALCWGIAAGPSLRQNLHPGFCAYHMNPATARLRRE</sequence>
<proteinExistence type="predicted"/>
<dbReference type="Proteomes" id="UP000027180">
    <property type="component" value="Chromosome"/>
</dbReference>
<evidence type="ECO:0000313" key="1">
    <source>
        <dbReference type="EMBL" id="AIC27894.1"/>
    </source>
</evidence>
<gene>
    <name evidence="1" type="ORF">IE4771_CH02796</name>
</gene>
<accession>A0A060I2D6</accession>
<name>A0A060I2D6_RHIET</name>
<reference evidence="1 2" key="1">
    <citation type="submission" date="2013-12" db="EMBL/GenBank/DDBJ databases">
        <title>Complete genome sequence of Rhizobium etli bv. mimosae IE4771.</title>
        <authorList>
            <person name="Bustos P."/>
            <person name="Santamaria R.I."/>
            <person name="Lozano L."/>
            <person name="Ormeno-Orrillo E."/>
            <person name="Rogel M.A."/>
            <person name="Romero D."/>
            <person name="Cevallos M.A."/>
            <person name="Martinez-Romero E."/>
            <person name="Gonzalez V."/>
        </authorList>
    </citation>
    <scope>NUCLEOTIDE SEQUENCE [LARGE SCALE GENOMIC DNA]</scope>
    <source>
        <strain evidence="1 2">IE4771</strain>
    </source>
</reference>
<dbReference type="HOGENOM" id="CLU_1260601_0_0_5"/>